<dbReference type="SUPFAM" id="SSF47384">
    <property type="entry name" value="Homodimeric domain of signal transducing histidine kinase"/>
    <property type="match status" value="1"/>
</dbReference>
<dbReference type="Pfam" id="PF02518">
    <property type="entry name" value="HATPase_c"/>
    <property type="match status" value="1"/>
</dbReference>
<dbReference type="PRINTS" id="PR00344">
    <property type="entry name" value="BCTRLSENSOR"/>
</dbReference>
<sequence length="590" mass="62250">MSRLLALPFVLPALLCAALGTLAGLATWEIATGTAAERLERSLLLAGRGVEAGVERFRPLPSVMLEDPRIRAAIAGPDDPARIAAANGALEVAARRAGADQLYLMDAGGTTIAASNWAEENTFLGQNYAFRPYFTEALETGVGRFYAVGVTTGEPGYFLSTRAEVAGRTAVMVVKVDLRHLPQDWARTGVTLALADRHGIVILSGDPDWLYRPLRPLDADRAEAILGTRAYAGIPVTRSAPLTGTGGTVGGPGGESMLRALVLPVDDWQLLAAAPLAPAWRLAWGAAAVGALAGLMLSALLRVRLQRQRLLQMRLRQGELLERRVAERTEALGREIEERRQAEADLRAAQDALVQSEKMAALGRMSAAIVHEISQPLAAMEASLAAALLSGGIETDAARGRVEKARAHIRRMLRTIKHLKSFSRKEAVAARPVTVDDAIRSALEIAGLRATDGAAIVFRPAGPSPVAMAGQVRLEQVLVNLLSNALDAVADRPDGRIEVTRHEAGGRVTITVTDNGPGIPRALLARIGEPFFSTKSGGESLGLGLSISRTIVEEFGGAFEIGPAPGGGTRARIALDALGTSGRTDGIAAE</sequence>
<feature type="domain" description="Histidine kinase" evidence="14">
    <location>
        <begin position="368"/>
        <end position="579"/>
    </location>
</feature>
<feature type="coiled-coil region" evidence="13">
    <location>
        <begin position="332"/>
        <end position="359"/>
    </location>
</feature>
<evidence type="ECO:0000256" key="5">
    <source>
        <dbReference type="ARBA" id="ARBA00022553"/>
    </source>
</evidence>
<gene>
    <name evidence="15" type="ORF">Wenmar_02143</name>
</gene>
<keyword evidence="13" id="KW-0175">Coiled coil</keyword>
<evidence type="ECO:0000256" key="4">
    <source>
        <dbReference type="ARBA" id="ARBA00022475"/>
    </source>
</evidence>
<dbReference type="eggNOG" id="COG4191">
    <property type="taxonomic scope" value="Bacteria"/>
</dbReference>
<reference evidence="15 16" key="1">
    <citation type="submission" date="2013-01" db="EMBL/GenBank/DDBJ databases">
        <authorList>
            <person name="Fiebig A."/>
            <person name="Goeker M."/>
            <person name="Klenk H.-P.P."/>
        </authorList>
    </citation>
    <scope>NUCLEOTIDE SEQUENCE [LARGE SCALE GENOMIC DNA]</scope>
    <source>
        <strain evidence="15 16">DSM 24838</strain>
    </source>
</reference>
<dbReference type="PROSITE" id="PS50109">
    <property type="entry name" value="HIS_KIN"/>
    <property type="match status" value="1"/>
</dbReference>
<evidence type="ECO:0000256" key="11">
    <source>
        <dbReference type="ARBA" id="ARBA00022989"/>
    </source>
</evidence>
<dbReference type="EC" id="2.7.13.3" evidence="3"/>
<dbReference type="AlphaFoldDB" id="A0A0D0NL91"/>
<dbReference type="SMART" id="SM00387">
    <property type="entry name" value="HATPase_c"/>
    <property type="match status" value="1"/>
</dbReference>
<dbReference type="SUPFAM" id="SSF55874">
    <property type="entry name" value="ATPase domain of HSP90 chaperone/DNA topoisomerase II/histidine kinase"/>
    <property type="match status" value="1"/>
</dbReference>
<keyword evidence="12" id="KW-0902">Two-component regulatory system</keyword>
<dbReference type="InterPro" id="IPR004358">
    <property type="entry name" value="Sig_transdc_His_kin-like_C"/>
</dbReference>
<keyword evidence="8" id="KW-0547">Nucleotide-binding</keyword>
<comment type="catalytic activity">
    <reaction evidence="1">
        <text>ATP + protein L-histidine = ADP + protein N-phospho-L-histidine.</text>
        <dbReference type="EC" id="2.7.13.3"/>
    </reaction>
</comment>
<evidence type="ECO:0000313" key="15">
    <source>
        <dbReference type="EMBL" id="KIQ69075.1"/>
    </source>
</evidence>
<dbReference type="OrthoDB" id="7568856at2"/>
<evidence type="ECO:0000256" key="1">
    <source>
        <dbReference type="ARBA" id="ARBA00000085"/>
    </source>
</evidence>
<evidence type="ECO:0000256" key="8">
    <source>
        <dbReference type="ARBA" id="ARBA00022741"/>
    </source>
</evidence>
<dbReference type="PANTHER" id="PTHR43065:SF46">
    <property type="entry name" value="C4-DICARBOXYLATE TRANSPORT SENSOR PROTEIN DCTB"/>
    <property type="match status" value="1"/>
</dbReference>
<keyword evidence="10" id="KW-0067">ATP-binding</keyword>
<evidence type="ECO:0000256" key="12">
    <source>
        <dbReference type="ARBA" id="ARBA00023012"/>
    </source>
</evidence>
<dbReference type="PATRIC" id="fig|1123501.6.peg.2242"/>
<dbReference type="RefSeq" id="WP_018304713.1">
    <property type="nucleotide sequence ID" value="NZ_KB902315.1"/>
</dbReference>
<accession>A0A0D0NL91</accession>
<keyword evidence="9 15" id="KW-0418">Kinase</keyword>
<evidence type="ECO:0000256" key="13">
    <source>
        <dbReference type="SAM" id="Coils"/>
    </source>
</evidence>
<dbReference type="PANTHER" id="PTHR43065">
    <property type="entry name" value="SENSOR HISTIDINE KINASE"/>
    <property type="match status" value="1"/>
</dbReference>
<dbReference type="PIRSF" id="PIRSF036431">
    <property type="entry name" value="STHK_DctB"/>
    <property type="match status" value="1"/>
</dbReference>
<keyword evidence="16" id="KW-1185">Reference proteome</keyword>
<dbReference type="Gene3D" id="3.30.450.20">
    <property type="entry name" value="PAS domain"/>
    <property type="match status" value="2"/>
</dbReference>
<dbReference type="GO" id="GO:0005886">
    <property type="term" value="C:plasma membrane"/>
    <property type="evidence" value="ECO:0007669"/>
    <property type="project" value="UniProtKB-SubCell"/>
</dbReference>
<dbReference type="STRING" id="1123501.Wenmar_02143"/>
<proteinExistence type="predicted"/>
<keyword evidence="4" id="KW-1003">Cell membrane</keyword>
<dbReference type="Proteomes" id="UP000035100">
    <property type="component" value="Unassembled WGS sequence"/>
</dbReference>
<evidence type="ECO:0000256" key="3">
    <source>
        <dbReference type="ARBA" id="ARBA00012438"/>
    </source>
</evidence>
<dbReference type="GO" id="GO:0000155">
    <property type="term" value="F:phosphorelay sensor kinase activity"/>
    <property type="evidence" value="ECO:0007669"/>
    <property type="project" value="InterPro"/>
</dbReference>
<dbReference type="GO" id="GO:0005524">
    <property type="term" value="F:ATP binding"/>
    <property type="evidence" value="ECO:0007669"/>
    <property type="project" value="UniProtKB-KW"/>
</dbReference>
<name>A0A0D0NL91_9RHOB</name>
<dbReference type="InterPro" id="IPR029151">
    <property type="entry name" value="Sensor-like_sf"/>
</dbReference>
<evidence type="ECO:0000256" key="6">
    <source>
        <dbReference type="ARBA" id="ARBA00022679"/>
    </source>
</evidence>
<evidence type="ECO:0000256" key="10">
    <source>
        <dbReference type="ARBA" id="ARBA00022840"/>
    </source>
</evidence>
<evidence type="ECO:0000259" key="14">
    <source>
        <dbReference type="PROSITE" id="PS50109"/>
    </source>
</evidence>
<keyword evidence="7" id="KW-0812">Transmembrane</keyword>
<dbReference type="Gene3D" id="1.10.287.130">
    <property type="match status" value="1"/>
</dbReference>
<dbReference type="InterPro" id="IPR036097">
    <property type="entry name" value="HisK_dim/P_sf"/>
</dbReference>
<dbReference type="InterPro" id="IPR036890">
    <property type="entry name" value="HATPase_C_sf"/>
</dbReference>
<dbReference type="EMBL" id="AONG01000010">
    <property type="protein sequence ID" value="KIQ69075.1"/>
    <property type="molecule type" value="Genomic_DNA"/>
</dbReference>
<keyword evidence="11" id="KW-0472">Membrane</keyword>
<dbReference type="InterPro" id="IPR005467">
    <property type="entry name" value="His_kinase_dom"/>
</dbReference>
<keyword evidence="5" id="KW-0597">Phosphoprotein</keyword>
<evidence type="ECO:0000313" key="16">
    <source>
        <dbReference type="Proteomes" id="UP000035100"/>
    </source>
</evidence>
<keyword evidence="11" id="KW-1133">Transmembrane helix</keyword>
<organism evidence="15 16">
    <name type="scientific">Wenxinia marina DSM 24838</name>
    <dbReference type="NCBI Taxonomy" id="1123501"/>
    <lineage>
        <taxon>Bacteria</taxon>
        <taxon>Pseudomonadati</taxon>
        <taxon>Pseudomonadota</taxon>
        <taxon>Alphaproteobacteria</taxon>
        <taxon>Rhodobacterales</taxon>
        <taxon>Roseobacteraceae</taxon>
        <taxon>Wenxinia</taxon>
    </lineage>
</organism>
<comment type="caution">
    <text evidence="15">The sequence shown here is derived from an EMBL/GenBank/DDBJ whole genome shotgun (WGS) entry which is preliminary data.</text>
</comment>
<dbReference type="Gene3D" id="3.30.565.10">
    <property type="entry name" value="Histidine kinase-like ATPase, C-terminal domain"/>
    <property type="match status" value="1"/>
</dbReference>
<dbReference type="InterPro" id="IPR003661">
    <property type="entry name" value="HisK_dim/P_dom"/>
</dbReference>
<protein>
    <recommendedName>
        <fullName evidence="3">histidine kinase</fullName>
        <ecNumber evidence="3">2.7.13.3</ecNumber>
    </recommendedName>
</protein>
<keyword evidence="6 15" id="KW-0808">Transferase</keyword>
<dbReference type="InterPro" id="IPR017055">
    <property type="entry name" value="Sig_transdc_His_kinase_DctB"/>
</dbReference>
<evidence type="ECO:0000256" key="7">
    <source>
        <dbReference type="ARBA" id="ARBA00022692"/>
    </source>
</evidence>
<dbReference type="SUPFAM" id="SSF103190">
    <property type="entry name" value="Sensory domain-like"/>
    <property type="match status" value="1"/>
</dbReference>
<comment type="subcellular location">
    <subcellularLocation>
        <location evidence="2">Cell membrane</location>
        <topology evidence="2">Multi-pass membrane protein</topology>
    </subcellularLocation>
</comment>
<dbReference type="SMART" id="SM00388">
    <property type="entry name" value="HisKA"/>
    <property type="match status" value="1"/>
</dbReference>
<evidence type="ECO:0000256" key="9">
    <source>
        <dbReference type="ARBA" id="ARBA00022777"/>
    </source>
</evidence>
<evidence type="ECO:0000256" key="2">
    <source>
        <dbReference type="ARBA" id="ARBA00004651"/>
    </source>
</evidence>
<dbReference type="InterPro" id="IPR003594">
    <property type="entry name" value="HATPase_dom"/>
</dbReference>